<name>A0A1M7YER3_9BACT</name>
<reference evidence="1 2" key="1">
    <citation type="submission" date="2016-12" db="EMBL/GenBank/DDBJ databases">
        <authorList>
            <person name="Song W.-J."/>
            <person name="Kurnit D.M."/>
        </authorList>
    </citation>
    <scope>NUCLEOTIDE SEQUENCE [LARGE SCALE GENOMIC DNA]</scope>
    <source>
        <strain evidence="1 2">DSM 18488</strain>
    </source>
</reference>
<dbReference type="AlphaFoldDB" id="A0A1M7YER3"/>
<evidence type="ECO:0000313" key="2">
    <source>
        <dbReference type="Proteomes" id="UP000184603"/>
    </source>
</evidence>
<accession>A0A1M7YER3</accession>
<keyword evidence="2" id="KW-1185">Reference proteome</keyword>
<protein>
    <submittedName>
        <fullName evidence="1">Uncharacterized protein</fullName>
    </submittedName>
</protein>
<dbReference type="PROSITE" id="PS51257">
    <property type="entry name" value="PROKAR_LIPOPROTEIN"/>
    <property type="match status" value="1"/>
</dbReference>
<evidence type="ECO:0000313" key="1">
    <source>
        <dbReference type="EMBL" id="SHO51135.1"/>
    </source>
</evidence>
<dbReference type="EMBL" id="FRFE01000023">
    <property type="protein sequence ID" value="SHO51135.1"/>
    <property type="molecule type" value="Genomic_DNA"/>
</dbReference>
<dbReference type="STRING" id="1121416.SAMN02745220_03863"/>
<proteinExistence type="predicted"/>
<organism evidence="1 2">
    <name type="scientific">Desulfopila aestuarii DSM 18488</name>
    <dbReference type="NCBI Taxonomy" id="1121416"/>
    <lineage>
        <taxon>Bacteria</taxon>
        <taxon>Pseudomonadati</taxon>
        <taxon>Thermodesulfobacteriota</taxon>
        <taxon>Desulfobulbia</taxon>
        <taxon>Desulfobulbales</taxon>
        <taxon>Desulfocapsaceae</taxon>
        <taxon>Desulfopila</taxon>
    </lineage>
</organism>
<dbReference type="Proteomes" id="UP000184603">
    <property type="component" value="Unassembled WGS sequence"/>
</dbReference>
<sequence>MRKTEMSLIVLLFCIAWLIMLTSACTIQPDNKKENTSQMASSSDVFKIQGTIMHKNLEGGFFVIVSDDNQIYDPINLPEAFQKDGLKVNATARYKSDTMSFHMVGDIIEIIDITPQQGD</sequence>
<gene>
    <name evidence="1" type="ORF">SAMN02745220_03863</name>
</gene>